<keyword evidence="4" id="KW-1185">Reference proteome</keyword>
<evidence type="ECO:0000313" key="3">
    <source>
        <dbReference type="EMBL" id="KAF8485910.1"/>
    </source>
</evidence>
<dbReference type="InterPro" id="IPR011053">
    <property type="entry name" value="Single_hybrid_motif"/>
</dbReference>
<comment type="caution">
    <text evidence="3">The sequence shown here is derived from an EMBL/GenBank/DDBJ whole genome shotgun (WGS) entry which is preliminary data.</text>
</comment>
<name>A0A9P5TCY4_9AGAM</name>
<protein>
    <submittedName>
        <fullName evidence="3">Single hybrid motif-containing protein</fullName>
    </submittedName>
</protein>
<dbReference type="SUPFAM" id="SSF51230">
    <property type="entry name" value="Single hybrid motif"/>
    <property type="match status" value="1"/>
</dbReference>
<dbReference type="PANTHER" id="PTHR45266:SF3">
    <property type="entry name" value="OXALOACETATE DECARBOXYLASE ALPHA CHAIN"/>
    <property type="match status" value="1"/>
</dbReference>
<accession>A0A9P5TCY4</accession>
<reference evidence="3" key="2">
    <citation type="journal article" date="2020" name="Nat. Commun.">
        <title>Large-scale genome sequencing of mycorrhizal fungi provides insights into the early evolution of symbiotic traits.</title>
        <authorList>
            <person name="Miyauchi S."/>
            <person name="Kiss E."/>
            <person name="Kuo A."/>
            <person name="Drula E."/>
            <person name="Kohler A."/>
            <person name="Sanchez-Garcia M."/>
            <person name="Morin E."/>
            <person name="Andreopoulos B."/>
            <person name="Barry K.W."/>
            <person name="Bonito G."/>
            <person name="Buee M."/>
            <person name="Carver A."/>
            <person name="Chen C."/>
            <person name="Cichocki N."/>
            <person name="Clum A."/>
            <person name="Culley D."/>
            <person name="Crous P.W."/>
            <person name="Fauchery L."/>
            <person name="Girlanda M."/>
            <person name="Hayes R.D."/>
            <person name="Keri Z."/>
            <person name="LaButti K."/>
            <person name="Lipzen A."/>
            <person name="Lombard V."/>
            <person name="Magnuson J."/>
            <person name="Maillard F."/>
            <person name="Murat C."/>
            <person name="Nolan M."/>
            <person name="Ohm R.A."/>
            <person name="Pangilinan J."/>
            <person name="Pereira M.F."/>
            <person name="Perotto S."/>
            <person name="Peter M."/>
            <person name="Pfister S."/>
            <person name="Riley R."/>
            <person name="Sitrit Y."/>
            <person name="Stielow J.B."/>
            <person name="Szollosi G."/>
            <person name="Zifcakova L."/>
            <person name="Stursova M."/>
            <person name="Spatafora J.W."/>
            <person name="Tedersoo L."/>
            <person name="Vaario L.M."/>
            <person name="Yamada A."/>
            <person name="Yan M."/>
            <person name="Wang P."/>
            <person name="Xu J."/>
            <person name="Bruns T."/>
            <person name="Baldrian P."/>
            <person name="Vilgalys R."/>
            <person name="Dunand C."/>
            <person name="Henrissat B."/>
            <person name="Grigoriev I.V."/>
            <person name="Hibbett D."/>
            <person name="Nagy L.G."/>
            <person name="Martin F.M."/>
        </authorList>
    </citation>
    <scope>NUCLEOTIDE SEQUENCE</scope>
    <source>
        <strain evidence="3">Prilba</strain>
    </source>
</reference>
<keyword evidence="1" id="KW-0092">Biotin</keyword>
<dbReference type="InterPro" id="IPR000089">
    <property type="entry name" value="Biotin_lipoyl"/>
</dbReference>
<reference evidence="3" key="1">
    <citation type="submission" date="2019-10" db="EMBL/GenBank/DDBJ databases">
        <authorList>
            <consortium name="DOE Joint Genome Institute"/>
            <person name="Kuo A."/>
            <person name="Miyauchi S."/>
            <person name="Kiss E."/>
            <person name="Drula E."/>
            <person name="Kohler A."/>
            <person name="Sanchez-Garcia M."/>
            <person name="Andreopoulos B."/>
            <person name="Barry K.W."/>
            <person name="Bonito G."/>
            <person name="Buee M."/>
            <person name="Carver A."/>
            <person name="Chen C."/>
            <person name="Cichocki N."/>
            <person name="Clum A."/>
            <person name="Culley D."/>
            <person name="Crous P.W."/>
            <person name="Fauchery L."/>
            <person name="Girlanda M."/>
            <person name="Hayes R."/>
            <person name="Keri Z."/>
            <person name="LaButti K."/>
            <person name="Lipzen A."/>
            <person name="Lombard V."/>
            <person name="Magnuson J."/>
            <person name="Maillard F."/>
            <person name="Morin E."/>
            <person name="Murat C."/>
            <person name="Nolan M."/>
            <person name="Ohm R."/>
            <person name="Pangilinan J."/>
            <person name="Pereira M."/>
            <person name="Perotto S."/>
            <person name="Peter M."/>
            <person name="Riley R."/>
            <person name="Sitrit Y."/>
            <person name="Stielow B."/>
            <person name="Szollosi G."/>
            <person name="Zifcakova L."/>
            <person name="Stursova M."/>
            <person name="Spatafora J.W."/>
            <person name="Tedersoo L."/>
            <person name="Vaario L.-M."/>
            <person name="Yamada A."/>
            <person name="Yan M."/>
            <person name="Wang P."/>
            <person name="Xu J."/>
            <person name="Bruns T."/>
            <person name="Baldrian P."/>
            <person name="Vilgalys R."/>
            <person name="Henrissat B."/>
            <person name="Grigoriev I.V."/>
            <person name="Hibbett D."/>
            <person name="Nagy L.G."/>
            <person name="Martin F.M."/>
        </authorList>
    </citation>
    <scope>NUCLEOTIDE SEQUENCE</scope>
    <source>
        <strain evidence="3">Prilba</strain>
    </source>
</reference>
<proteinExistence type="predicted"/>
<dbReference type="PROSITE" id="PS50968">
    <property type="entry name" value="BIOTINYL_LIPOYL"/>
    <property type="match status" value="1"/>
</dbReference>
<dbReference type="Pfam" id="PF00364">
    <property type="entry name" value="Biotin_lipoyl"/>
    <property type="match status" value="1"/>
</dbReference>
<evidence type="ECO:0000259" key="2">
    <source>
        <dbReference type="PROSITE" id="PS50968"/>
    </source>
</evidence>
<dbReference type="EMBL" id="WHVB01000002">
    <property type="protein sequence ID" value="KAF8485910.1"/>
    <property type="molecule type" value="Genomic_DNA"/>
</dbReference>
<dbReference type="Gene3D" id="2.40.50.100">
    <property type="match status" value="1"/>
</dbReference>
<organism evidence="3 4">
    <name type="scientific">Russula ochroleuca</name>
    <dbReference type="NCBI Taxonomy" id="152965"/>
    <lineage>
        <taxon>Eukaryota</taxon>
        <taxon>Fungi</taxon>
        <taxon>Dikarya</taxon>
        <taxon>Basidiomycota</taxon>
        <taxon>Agaricomycotina</taxon>
        <taxon>Agaricomycetes</taxon>
        <taxon>Russulales</taxon>
        <taxon>Russulaceae</taxon>
        <taxon>Russula</taxon>
    </lineage>
</organism>
<dbReference type="CDD" id="cd06850">
    <property type="entry name" value="biotinyl_domain"/>
    <property type="match status" value="1"/>
</dbReference>
<sequence length="73" mass="7703">MPSLGVEVRVAVGERVEKGQVVVVLESMKTETVLCALVDGTVKAVWCAKGEMVEEGKELVGIGENEENQGSGN</sequence>
<dbReference type="OrthoDB" id="3259243at2759"/>
<dbReference type="PANTHER" id="PTHR45266">
    <property type="entry name" value="OXALOACETATE DECARBOXYLASE ALPHA CHAIN"/>
    <property type="match status" value="1"/>
</dbReference>
<evidence type="ECO:0000313" key="4">
    <source>
        <dbReference type="Proteomes" id="UP000759537"/>
    </source>
</evidence>
<feature type="domain" description="Lipoyl-binding" evidence="2">
    <location>
        <begin position="1"/>
        <end position="63"/>
    </location>
</feature>
<dbReference type="Proteomes" id="UP000759537">
    <property type="component" value="Unassembled WGS sequence"/>
</dbReference>
<gene>
    <name evidence="3" type="ORF">DFH94DRAFT_708814</name>
</gene>
<dbReference type="InterPro" id="IPR050709">
    <property type="entry name" value="Biotin_Carboxyl_Carrier/Decarb"/>
</dbReference>
<dbReference type="AlphaFoldDB" id="A0A9P5TCY4"/>
<evidence type="ECO:0000256" key="1">
    <source>
        <dbReference type="ARBA" id="ARBA00023267"/>
    </source>
</evidence>